<protein>
    <recommendedName>
        <fullName evidence="2">histidine kinase</fullName>
        <ecNumber evidence="2">2.7.13.3</ecNumber>
    </recommendedName>
</protein>
<dbReference type="EC" id="2.7.13.3" evidence="2"/>
<gene>
    <name evidence="8" type="ORF">I4641_06475</name>
</gene>
<evidence type="ECO:0000259" key="7">
    <source>
        <dbReference type="PROSITE" id="PS50109"/>
    </source>
</evidence>
<dbReference type="Pfam" id="PF17150">
    <property type="entry name" value="CHASE6_C"/>
    <property type="match status" value="1"/>
</dbReference>
<organism evidence="8 9">
    <name type="scientific">Waterburya agarophytonicola KI4</name>
    <dbReference type="NCBI Taxonomy" id="2874699"/>
    <lineage>
        <taxon>Bacteria</taxon>
        <taxon>Bacillati</taxon>
        <taxon>Cyanobacteriota</taxon>
        <taxon>Cyanophyceae</taxon>
        <taxon>Pleurocapsales</taxon>
        <taxon>Hyellaceae</taxon>
        <taxon>Waterburya</taxon>
        <taxon>Waterburya agarophytonicola</taxon>
    </lineage>
</organism>
<dbReference type="SMART" id="SM00387">
    <property type="entry name" value="HATPase_c"/>
    <property type="match status" value="1"/>
</dbReference>
<keyword evidence="3" id="KW-0597">Phosphoprotein</keyword>
<dbReference type="InterPro" id="IPR003594">
    <property type="entry name" value="HATPase_dom"/>
</dbReference>
<keyword evidence="4" id="KW-0808">Transferase</keyword>
<dbReference type="Gene3D" id="3.30.450.40">
    <property type="match status" value="1"/>
</dbReference>
<proteinExistence type="predicted"/>
<dbReference type="Proteomes" id="UP000729733">
    <property type="component" value="Unassembled WGS sequence"/>
</dbReference>
<dbReference type="SMART" id="SM00388">
    <property type="entry name" value="HisKA"/>
    <property type="match status" value="1"/>
</dbReference>
<dbReference type="Gene3D" id="3.30.565.10">
    <property type="entry name" value="Histidine kinase-like ATPase, C-terminal domain"/>
    <property type="match status" value="1"/>
</dbReference>
<dbReference type="Pfam" id="PF10069">
    <property type="entry name" value="DICT"/>
    <property type="match status" value="1"/>
</dbReference>
<dbReference type="SMART" id="SM00065">
    <property type="entry name" value="GAF"/>
    <property type="match status" value="1"/>
</dbReference>
<comment type="caution">
    <text evidence="8">The sequence shown here is derived from an EMBL/GenBank/DDBJ whole genome shotgun (WGS) entry which is preliminary data.</text>
</comment>
<evidence type="ECO:0000256" key="3">
    <source>
        <dbReference type="ARBA" id="ARBA00022553"/>
    </source>
</evidence>
<evidence type="ECO:0000256" key="6">
    <source>
        <dbReference type="ARBA" id="ARBA00023012"/>
    </source>
</evidence>
<evidence type="ECO:0000256" key="2">
    <source>
        <dbReference type="ARBA" id="ARBA00012438"/>
    </source>
</evidence>
<keyword evidence="9" id="KW-1185">Reference proteome</keyword>
<dbReference type="PRINTS" id="PR00344">
    <property type="entry name" value="BCTRLSENSOR"/>
</dbReference>
<dbReference type="InterPro" id="IPR004358">
    <property type="entry name" value="Sig_transdc_His_kin-like_C"/>
</dbReference>
<dbReference type="Pfam" id="PF02518">
    <property type="entry name" value="HATPase_c"/>
    <property type="match status" value="1"/>
</dbReference>
<evidence type="ECO:0000256" key="1">
    <source>
        <dbReference type="ARBA" id="ARBA00000085"/>
    </source>
</evidence>
<dbReference type="InterPro" id="IPR003661">
    <property type="entry name" value="HisK_dim/P_dom"/>
</dbReference>
<dbReference type="AlphaFoldDB" id="A0A964FGM1"/>
<dbReference type="EMBL" id="JADWDC010000011">
    <property type="protein sequence ID" value="MCC0176623.1"/>
    <property type="molecule type" value="Genomic_DNA"/>
</dbReference>
<dbReference type="PANTHER" id="PTHR43711:SF26">
    <property type="entry name" value="SENSOR HISTIDINE KINASE RCSC"/>
    <property type="match status" value="1"/>
</dbReference>
<accession>A0A964FGM1</accession>
<dbReference type="Gene3D" id="1.10.287.130">
    <property type="match status" value="1"/>
</dbReference>
<dbReference type="PROSITE" id="PS50109">
    <property type="entry name" value="HIS_KIN"/>
    <property type="match status" value="1"/>
</dbReference>
<dbReference type="RefSeq" id="WP_229639661.1">
    <property type="nucleotide sequence ID" value="NZ_JADWDC010000011.1"/>
</dbReference>
<dbReference type="SUPFAM" id="SSF55781">
    <property type="entry name" value="GAF domain-like"/>
    <property type="match status" value="1"/>
</dbReference>
<dbReference type="InterPro" id="IPR005467">
    <property type="entry name" value="His_kinase_dom"/>
</dbReference>
<dbReference type="InterPro" id="IPR033415">
    <property type="entry name" value="CHASE6_C"/>
</dbReference>
<dbReference type="InterPro" id="IPR036890">
    <property type="entry name" value="HATPase_C_sf"/>
</dbReference>
<dbReference type="InterPro" id="IPR019278">
    <property type="entry name" value="DICT_dom"/>
</dbReference>
<dbReference type="InterPro" id="IPR050736">
    <property type="entry name" value="Sensor_HK_Regulatory"/>
</dbReference>
<dbReference type="CDD" id="cd00082">
    <property type="entry name" value="HisKA"/>
    <property type="match status" value="1"/>
</dbReference>
<dbReference type="GO" id="GO:0000155">
    <property type="term" value="F:phosphorelay sensor kinase activity"/>
    <property type="evidence" value="ECO:0007669"/>
    <property type="project" value="InterPro"/>
</dbReference>
<comment type="catalytic activity">
    <reaction evidence="1">
        <text>ATP + protein L-histidine = ADP + protein N-phospho-L-histidine.</text>
        <dbReference type="EC" id="2.7.13.3"/>
    </reaction>
</comment>
<evidence type="ECO:0000256" key="5">
    <source>
        <dbReference type="ARBA" id="ARBA00022777"/>
    </source>
</evidence>
<dbReference type="InterPro" id="IPR003018">
    <property type="entry name" value="GAF"/>
</dbReference>
<dbReference type="InterPro" id="IPR029016">
    <property type="entry name" value="GAF-like_dom_sf"/>
</dbReference>
<dbReference type="SUPFAM" id="SSF47384">
    <property type="entry name" value="Homodimeric domain of signal transducing histidine kinase"/>
    <property type="match status" value="1"/>
</dbReference>
<reference evidence="8" key="1">
    <citation type="journal article" date="2021" name="Antonie Van Leeuwenhoek">
        <title>Draft genome and description of Waterburya agarophytonicola gen. nov. sp. nov. (Pleurocapsales, Cyanobacteria): a seaweed symbiont.</title>
        <authorList>
            <person name="Bonthond G."/>
            <person name="Shalygin S."/>
            <person name="Bayer T."/>
            <person name="Weinberger F."/>
        </authorList>
    </citation>
    <scope>NUCLEOTIDE SEQUENCE</scope>
    <source>
        <strain evidence="8">KI4</strain>
    </source>
</reference>
<evidence type="ECO:0000256" key="4">
    <source>
        <dbReference type="ARBA" id="ARBA00022679"/>
    </source>
</evidence>
<dbReference type="SUPFAM" id="SSF55874">
    <property type="entry name" value="ATPase domain of HSP90 chaperone/DNA topoisomerase II/histidine kinase"/>
    <property type="match status" value="1"/>
</dbReference>
<dbReference type="InterPro" id="IPR036097">
    <property type="entry name" value="HisK_dim/P_sf"/>
</dbReference>
<feature type="domain" description="Histidine kinase" evidence="7">
    <location>
        <begin position="426"/>
        <end position="656"/>
    </location>
</feature>
<dbReference type="PANTHER" id="PTHR43711">
    <property type="entry name" value="TWO-COMPONENT HISTIDINE KINASE"/>
    <property type="match status" value="1"/>
</dbReference>
<sequence>MDLTNSLLRDLVTEYANLRPQIYFKSSLIALSLAIQDLVLADNNPYIVIANFQQEKLFRQQESRFQTMASKGNHVYILGVPELNSSFAVADADYATIPTKPTDTLAGERYLVIIGQHYSACLAVREKLAVTDLQDISYGLEEGSRFEGIWSFDRNVAYTAADWLLGIIANYRPELTAKTRETRELFKLRRGVNSKPLVTNQPVDLDIFAQRLVTYLQSSQYKLLKAYKAIATAERKESLVNKIASAQRSSLNPQEILKTTVKELGQLFPNCRCILYPVDPDDTAVQIEYESKPLFLNSLVGQMWSIAENPLFIAAQAQKSTLAIEDVASNSYLTENPIVKDKIARGRIHSWLMVSIRYQGKLLGMLELHYGGNKNFPWKSDDIALVEAVSTSAGAALTQANAYTHLVQLNLKLEAIERVQSNLIAIVGHELRTPLSTIRVCLESLSTEPDIPLELKNIMLETALGDTERLGQLIQNFLTLSNLEAGKVYSNIRNIEPLTIDYALNLVLRRLKTNAQIGVLPEIRVDFPTKLPSVLADIDGLVEVFSKLLDNGRKFTPADGKIMITAQIQDLKDNDGSPMLEIIVADSGRGIDRDRLETIFDRFSQSEGYLRRTVNGAGLGLIICRRIIQNMGGEIWATSRGENKGSEFHFTLPIES</sequence>
<dbReference type="Pfam" id="PF00512">
    <property type="entry name" value="HisKA"/>
    <property type="match status" value="1"/>
</dbReference>
<name>A0A964FGM1_9CYAN</name>
<evidence type="ECO:0000313" key="9">
    <source>
        <dbReference type="Proteomes" id="UP000729733"/>
    </source>
</evidence>
<dbReference type="Pfam" id="PF01590">
    <property type="entry name" value="GAF"/>
    <property type="match status" value="1"/>
</dbReference>
<keyword evidence="6" id="KW-0902">Two-component regulatory system</keyword>
<keyword evidence="5" id="KW-0418">Kinase</keyword>
<evidence type="ECO:0000313" key="8">
    <source>
        <dbReference type="EMBL" id="MCC0176623.1"/>
    </source>
</evidence>